<dbReference type="EMBL" id="BMHI01000003">
    <property type="protein sequence ID" value="GGB31739.1"/>
    <property type="molecule type" value="Genomic_DNA"/>
</dbReference>
<dbReference type="AlphaFoldDB" id="A0A916T5N8"/>
<dbReference type="SUPFAM" id="SSF88946">
    <property type="entry name" value="Sigma2 domain of RNA polymerase sigma factors"/>
    <property type="match status" value="1"/>
</dbReference>
<dbReference type="InterPro" id="IPR013249">
    <property type="entry name" value="RNA_pol_sigma70_r4_t2"/>
</dbReference>
<dbReference type="InterPro" id="IPR013324">
    <property type="entry name" value="RNA_pol_sigma_r3/r4-like"/>
</dbReference>
<keyword evidence="3 7" id="KW-0805">Transcription regulation</keyword>
<evidence type="ECO:0000256" key="5">
    <source>
        <dbReference type="ARBA" id="ARBA00023125"/>
    </source>
</evidence>
<dbReference type="PROSITE" id="PS01063">
    <property type="entry name" value="SIGMA70_ECF"/>
    <property type="match status" value="1"/>
</dbReference>
<dbReference type="InterPro" id="IPR014305">
    <property type="entry name" value="RNA_pol_sigma-G_actinobac"/>
</dbReference>
<evidence type="ECO:0000256" key="8">
    <source>
        <dbReference type="SAM" id="MobiDB-lite"/>
    </source>
</evidence>
<dbReference type="InterPro" id="IPR007627">
    <property type="entry name" value="RNA_pol_sigma70_r2"/>
</dbReference>
<proteinExistence type="inferred from homology"/>
<dbReference type="GO" id="GO:0006950">
    <property type="term" value="P:response to stress"/>
    <property type="evidence" value="ECO:0007669"/>
    <property type="project" value="UniProtKB-ARBA"/>
</dbReference>
<dbReference type="InterPro" id="IPR032710">
    <property type="entry name" value="NTF2-like_dom_sf"/>
</dbReference>
<accession>A0A916T5N8</accession>
<feature type="domain" description="RNA polymerase sigma factor 70 region 4 type 2" evidence="10">
    <location>
        <begin position="145"/>
        <end position="197"/>
    </location>
</feature>
<name>A0A916T5N8_9MICO</name>
<keyword evidence="12" id="KW-1185">Reference proteome</keyword>
<keyword evidence="5 7" id="KW-0238">DNA-binding</keyword>
<dbReference type="InterPro" id="IPR013325">
    <property type="entry name" value="RNA_pol_sigma_r2"/>
</dbReference>
<keyword evidence="4 7" id="KW-0731">Sigma factor</keyword>
<dbReference type="PANTHER" id="PTHR43133:SF65">
    <property type="entry name" value="ECF RNA POLYMERASE SIGMA FACTOR SIGG"/>
    <property type="match status" value="1"/>
</dbReference>
<organism evidence="11 12">
    <name type="scientific">Flexivirga endophytica</name>
    <dbReference type="NCBI Taxonomy" id="1849103"/>
    <lineage>
        <taxon>Bacteria</taxon>
        <taxon>Bacillati</taxon>
        <taxon>Actinomycetota</taxon>
        <taxon>Actinomycetes</taxon>
        <taxon>Micrococcales</taxon>
        <taxon>Dermacoccaceae</taxon>
        <taxon>Flexivirga</taxon>
    </lineage>
</organism>
<feature type="region of interest" description="Disordered" evidence="8">
    <location>
        <begin position="1"/>
        <end position="21"/>
    </location>
</feature>
<sequence length="340" mass="37497">MIAAARLDDVSGTDTSTTDDFPAQSEAYRRELFAHCYRMMGSTHDAEDLVQETYLRAWRSYGAFEHRSSMRTWLYRIATNACLTALDGRARRPLPTGLGAPSTTAAEPLEERLEVPWLEPVPDALIDTDTRDPAAIISARESVRLAFVAALQNLPPLQRAVLVLRDVLAWRAAEVATALDTSVASVNSALQRARAQMASAHVSESSVVVDLSAEQQELLERWTNAFWEKDVEELTALFTADAVWEMPPFAGWYQTPAVIAELIGTACPGQRNEMPMIPTWANGQPAFGLYLKTEDGSFEPFQLQVLQLEGAAVRHTAVFFDASLFPIFGLPDHLPADTTS</sequence>
<dbReference type="GO" id="GO:0006352">
    <property type="term" value="P:DNA-templated transcription initiation"/>
    <property type="evidence" value="ECO:0007669"/>
    <property type="project" value="InterPro"/>
</dbReference>
<dbReference type="Pfam" id="PF08281">
    <property type="entry name" value="Sigma70_r4_2"/>
    <property type="match status" value="1"/>
</dbReference>
<dbReference type="InterPro" id="IPR039425">
    <property type="entry name" value="RNA_pol_sigma-70-like"/>
</dbReference>
<dbReference type="NCBIfam" id="TIGR02960">
    <property type="entry name" value="SigX5"/>
    <property type="match status" value="1"/>
</dbReference>
<evidence type="ECO:0000259" key="10">
    <source>
        <dbReference type="Pfam" id="PF08281"/>
    </source>
</evidence>
<dbReference type="GO" id="GO:0003677">
    <property type="term" value="F:DNA binding"/>
    <property type="evidence" value="ECO:0007669"/>
    <property type="project" value="UniProtKB-KW"/>
</dbReference>
<dbReference type="Gene3D" id="1.10.1740.10">
    <property type="match status" value="1"/>
</dbReference>
<feature type="domain" description="RNA polymerase sigma-70 region 2" evidence="9">
    <location>
        <begin position="26"/>
        <end position="91"/>
    </location>
</feature>
<dbReference type="SUPFAM" id="SSF88659">
    <property type="entry name" value="Sigma3 and sigma4 domains of RNA polymerase sigma factors"/>
    <property type="match status" value="1"/>
</dbReference>
<feature type="compositionally biased region" description="Low complexity" evidence="8">
    <location>
        <begin position="10"/>
        <end position="20"/>
    </location>
</feature>
<protein>
    <recommendedName>
        <fullName evidence="7">RNA polymerase sigma factor</fullName>
    </recommendedName>
</protein>
<evidence type="ECO:0000256" key="6">
    <source>
        <dbReference type="ARBA" id="ARBA00023163"/>
    </source>
</evidence>
<dbReference type="CDD" id="cd06171">
    <property type="entry name" value="Sigma70_r4"/>
    <property type="match status" value="1"/>
</dbReference>
<reference evidence="11" key="1">
    <citation type="journal article" date="2014" name="Int. J. Syst. Evol. Microbiol.">
        <title>Complete genome sequence of Corynebacterium casei LMG S-19264T (=DSM 44701T), isolated from a smear-ripened cheese.</title>
        <authorList>
            <consortium name="US DOE Joint Genome Institute (JGI-PGF)"/>
            <person name="Walter F."/>
            <person name="Albersmeier A."/>
            <person name="Kalinowski J."/>
            <person name="Ruckert C."/>
        </authorList>
    </citation>
    <scope>NUCLEOTIDE SEQUENCE</scope>
    <source>
        <strain evidence="11">CGMCC 1.15085</strain>
    </source>
</reference>
<dbReference type="NCBIfam" id="NF006089">
    <property type="entry name" value="PRK08241.1"/>
    <property type="match status" value="1"/>
</dbReference>
<comment type="caution">
    <text evidence="11">The sequence shown here is derived from an EMBL/GenBank/DDBJ whole genome shotgun (WGS) entry which is preliminary data.</text>
</comment>
<evidence type="ECO:0000256" key="4">
    <source>
        <dbReference type="ARBA" id="ARBA00023082"/>
    </source>
</evidence>
<dbReference type="PANTHER" id="PTHR43133">
    <property type="entry name" value="RNA POLYMERASE ECF-TYPE SIGMA FACTO"/>
    <property type="match status" value="1"/>
</dbReference>
<evidence type="ECO:0000256" key="7">
    <source>
        <dbReference type="RuleBase" id="RU000716"/>
    </source>
</evidence>
<dbReference type="NCBIfam" id="TIGR02937">
    <property type="entry name" value="sigma70-ECF"/>
    <property type="match status" value="1"/>
</dbReference>
<keyword evidence="6 7" id="KW-0804">Transcription</keyword>
<dbReference type="SUPFAM" id="SSF54427">
    <property type="entry name" value="NTF2-like"/>
    <property type="match status" value="1"/>
</dbReference>
<evidence type="ECO:0000256" key="2">
    <source>
        <dbReference type="ARBA" id="ARBA00011344"/>
    </source>
</evidence>
<dbReference type="Gene3D" id="1.10.10.10">
    <property type="entry name" value="Winged helix-like DNA-binding domain superfamily/Winged helix DNA-binding domain"/>
    <property type="match status" value="1"/>
</dbReference>
<comment type="similarity">
    <text evidence="1 7">Belongs to the sigma-70 factor family. ECF subfamily.</text>
</comment>
<gene>
    <name evidence="11" type="ORF">GCM10011492_23010</name>
</gene>
<comment type="subunit">
    <text evidence="2">Interacts transiently with the RNA polymerase catalytic core formed by RpoA, RpoB, RpoC and RpoZ (2 alpha, 1 beta, 1 beta' and 1 omega subunit) to form the RNA polymerase holoenzyme that can initiate transcription.</text>
</comment>
<evidence type="ECO:0000256" key="3">
    <source>
        <dbReference type="ARBA" id="ARBA00023015"/>
    </source>
</evidence>
<evidence type="ECO:0000256" key="1">
    <source>
        <dbReference type="ARBA" id="ARBA00010641"/>
    </source>
</evidence>
<dbReference type="GO" id="GO:0016987">
    <property type="term" value="F:sigma factor activity"/>
    <property type="evidence" value="ECO:0007669"/>
    <property type="project" value="UniProtKB-KW"/>
</dbReference>
<dbReference type="InterPro" id="IPR014284">
    <property type="entry name" value="RNA_pol_sigma-70_dom"/>
</dbReference>
<dbReference type="InterPro" id="IPR000838">
    <property type="entry name" value="RNA_pol_sigma70_ECF_CS"/>
</dbReference>
<evidence type="ECO:0000313" key="11">
    <source>
        <dbReference type="EMBL" id="GGB31739.1"/>
    </source>
</evidence>
<dbReference type="Pfam" id="PF04542">
    <property type="entry name" value="Sigma70_r2"/>
    <property type="match status" value="1"/>
</dbReference>
<dbReference type="Gene3D" id="3.10.450.50">
    <property type="match status" value="1"/>
</dbReference>
<evidence type="ECO:0000313" key="12">
    <source>
        <dbReference type="Proteomes" id="UP000636793"/>
    </source>
</evidence>
<reference evidence="11" key="2">
    <citation type="submission" date="2020-09" db="EMBL/GenBank/DDBJ databases">
        <authorList>
            <person name="Sun Q."/>
            <person name="Zhou Y."/>
        </authorList>
    </citation>
    <scope>NUCLEOTIDE SEQUENCE</scope>
    <source>
        <strain evidence="11">CGMCC 1.15085</strain>
    </source>
</reference>
<dbReference type="InterPro" id="IPR036388">
    <property type="entry name" value="WH-like_DNA-bd_sf"/>
</dbReference>
<evidence type="ECO:0000259" key="9">
    <source>
        <dbReference type="Pfam" id="PF04542"/>
    </source>
</evidence>
<dbReference type="Proteomes" id="UP000636793">
    <property type="component" value="Unassembled WGS sequence"/>
</dbReference>